<protein>
    <submittedName>
        <fullName evidence="1">Uncharacterized protein</fullName>
    </submittedName>
</protein>
<dbReference type="PANTHER" id="PTHR47331:SF6">
    <property type="entry name" value="DOUBLECORTIN DOMAIN-CONTAINING PROTEIN"/>
    <property type="match status" value="1"/>
</dbReference>
<gene>
    <name evidence="1" type="ORF">HNY73_003834</name>
</gene>
<comment type="caution">
    <text evidence="1">The sequence shown here is derived from an EMBL/GenBank/DDBJ whole genome shotgun (WGS) entry which is preliminary data.</text>
</comment>
<dbReference type="Proteomes" id="UP000807504">
    <property type="component" value="Unassembled WGS sequence"/>
</dbReference>
<reference evidence="1" key="2">
    <citation type="submission" date="2020-06" db="EMBL/GenBank/DDBJ databases">
        <authorList>
            <person name="Sheffer M."/>
        </authorList>
    </citation>
    <scope>NUCLEOTIDE SEQUENCE</scope>
</reference>
<evidence type="ECO:0000313" key="1">
    <source>
        <dbReference type="EMBL" id="KAF8792207.1"/>
    </source>
</evidence>
<dbReference type="EMBL" id="JABXBU010000003">
    <property type="protein sequence ID" value="KAF8792207.1"/>
    <property type="molecule type" value="Genomic_DNA"/>
</dbReference>
<reference evidence="1" key="1">
    <citation type="journal article" date="2020" name="bioRxiv">
        <title>Chromosome-level reference genome of the European wasp spider Argiope bruennichi: a resource for studies on range expansion and evolutionary adaptation.</title>
        <authorList>
            <person name="Sheffer M.M."/>
            <person name="Hoppe A."/>
            <person name="Krehenwinkel H."/>
            <person name="Uhl G."/>
            <person name="Kuss A.W."/>
            <person name="Jensen L."/>
            <person name="Jensen C."/>
            <person name="Gillespie R.G."/>
            <person name="Hoff K.J."/>
            <person name="Prost S."/>
        </authorList>
    </citation>
    <scope>NUCLEOTIDE SEQUENCE</scope>
</reference>
<dbReference type="PANTHER" id="PTHR47331">
    <property type="entry name" value="PHD-TYPE DOMAIN-CONTAINING PROTEIN"/>
    <property type="match status" value="1"/>
</dbReference>
<dbReference type="InterPro" id="IPR008042">
    <property type="entry name" value="Retrotrans_Pao"/>
</dbReference>
<dbReference type="Pfam" id="PF05380">
    <property type="entry name" value="Peptidase_A17"/>
    <property type="match status" value="2"/>
</dbReference>
<dbReference type="AlphaFoldDB" id="A0A8T0FLX7"/>
<keyword evidence="2" id="KW-1185">Reference proteome</keyword>
<evidence type="ECO:0000313" key="2">
    <source>
        <dbReference type="Proteomes" id="UP000807504"/>
    </source>
</evidence>
<proteinExistence type="predicted"/>
<accession>A0A8T0FLX7</accession>
<sequence length="289" mass="33075">MDKGENLTESTVITQMDILLRTSTRFEELRNEYYITVSDNDNDQVGSSLSALEDEILNTEFGDSDKNTIKTLGLRWNPKEDCFSINVTPSTNIPTKRAVLSNIAKLFDPLGLLEPVIGDIKLLLHGKKLTGKIKNLNPFLDEDEILKVGGRIQHISVNFDQRYPVILPDKKSVPSEDQGYQFGDSNKNTIKTLGLRWNPKENFFSFNVTPSTGIPTKRAVLADIAKLGPVIVKAKIFLQRLWRHKIEWDQELPHQDQEKREWDIFRYSFGDITKTQIPLCILTYSIKEH</sequence>
<organism evidence="1 2">
    <name type="scientific">Argiope bruennichi</name>
    <name type="common">Wasp spider</name>
    <name type="synonym">Aranea bruennichi</name>
    <dbReference type="NCBI Taxonomy" id="94029"/>
    <lineage>
        <taxon>Eukaryota</taxon>
        <taxon>Metazoa</taxon>
        <taxon>Ecdysozoa</taxon>
        <taxon>Arthropoda</taxon>
        <taxon>Chelicerata</taxon>
        <taxon>Arachnida</taxon>
        <taxon>Araneae</taxon>
        <taxon>Araneomorphae</taxon>
        <taxon>Entelegynae</taxon>
        <taxon>Araneoidea</taxon>
        <taxon>Araneidae</taxon>
        <taxon>Argiope</taxon>
    </lineage>
</organism>
<name>A0A8T0FLX7_ARGBR</name>